<dbReference type="Proteomes" id="UP000321224">
    <property type="component" value="Unassembled WGS sequence"/>
</dbReference>
<reference evidence="1 2" key="1">
    <citation type="submission" date="2019-07" db="EMBL/GenBank/DDBJ databases">
        <title>Whole genome shotgun sequence of Myxococcus virescens NBRC 100334.</title>
        <authorList>
            <person name="Hosoyama A."/>
            <person name="Uohara A."/>
            <person name="Ohji S."/>
            <person name="Ichikawa N."/>
        </authorList>
    </citation>
    <scope>NUCLEOTIDE SEQUENCE [LARGE SCALE GENOMIC DNA]</scope>
    <source>
        <strain evidence="1 2">NBRC 100334</strain>
    </source>
</reference>
<comment type="caution">
    <text evidence="1">The sequence shown here is derived from an EMBL/GenBank/DDBJ whole genome shotgun (WGS) entry which is preliminary data.</text>
</comment>
<dbReference type="EMBL" id="BJVY01000138">
    <property type="protein sequence ID" value="GEL75737.1"/>
    <property type="molecule type" value="Genomic_DNA"/>
</dbReference>
<evidence type="ECO:0000313" key="1">
    <source>
        <dbReference type="EMBL" id="GEL75737.1"/>
    </source>
</evidence>
<proteinExistence type="predicted"/>
<gene>
    <name evidence="1" type="ORF">MVI01_75210</name>
</gene>
<sequence>MDSSFFFGAVVRDMVVFSFPGRGYTSVVHEGGPEALMRWCPAGRGVGGERRRYLLRVLLAALRPAR</sequence>
<organism evidence="1 2">
    <name type="scientific">Myxococcus virescens</name>
    <dbReference type="NCBI Taxonomy" id="83456"/>
    <lineage>
        <taxon>Bacteria</taxon>
        <taxon>Pseudomonadati</taxon>
        <taxon>Myxococcota</taxon>
        <taxon>Myxococcia</taxon>
        <taxon>Myxococcales</taxon>
        <taxon>Cystobacterineae</taxon>
        <taxon>Myxococcaceae</taxon>
        <taxon>Myxococcus</taxon>
    </lineage>
</organism>
<accession>A0A511HQ70</accession>
<dbReference type="AlphaFoldDB" id="A0A511HQ70"/>
<protein>
    <submittedName>
        <fullName evidence="1">Uncharacterized protein</fullName>
    </submittedName>
</protein>
<name>A0A511HQ70_9BACT</name>
<evidence type="ECO:0000313" key="2">
    <source>
        <dbReference type="Proteomes" id="UP000321224"/>
    </source>
</evidence>